<evidence type="ECO:0000313" key="9">
    <source>
        <dbReference type="EMBL" id="KAI2655597.1"/>
    </source>
</evidence>
<dbReference type="InterPro" id="IPR016186">
    <property type="entry name" value="C-type_lectin-like/link_sf"/>
</dbReference>
<dbReference type="PRINTS" id="PR01884">
    <property type="entry name" value="MALPROTEIN"/>
</dbReference>
<dbReference type="PROSITE" id="PS50041">
    <property type="entry name" value="C_TYPE_LECTIN_2"/>
    <property type="match status" value="1"/>
</dbReference>
<dbReference type="EMBL" id="JACTAM010000016">
    <property type="protein sequence ID" value="KAI2655597.1"/>
    <property type="molecule type" value="Genomic_DNA"/>
</dbReference>
<dbReference type="InterPro" id="IPR008253">
    <property type="entry name" value="Marvel"/>
</dbReference>
<dbReference type="Gene3D" id="3.10.100.10">
    <property type="entry name" value="Mannose-Binding Protein A, subunit A"/>
    <property type="match status" value="1"/>
</dbReference>
<evidence type="ECO:0000256" key="1">
    <source>
        <dbReference type="ARBA" id="ARBA00004141"/>
    </source>
</evidence>
<dbReference type="Pfam" id="PF01284">
    <property type="entry name" value="MARVEL"/>
    <property type="match status" value="1"/>
</dbReference>
<keyword evidence="10" id="KW-1185">Reference proteome</keyword>
<feature type="domain" description="MARVEL" evidence="8">
    <location>
        <begin position="87"/>
        <end position="217"/>
    </location>
</feature>
<dbReference type="SUPFAM" id="SSF56436">
    <property type="entry name" value="C-type lectin-like"/>
    <property type="match status" value="1"/>
</dbReference>
<feature type="transmembrane region" description="Helical" evidence="6">
    <location>
        <begin position="124"/>
        <end position="147"/>
    </location>
</feature>
<name>A0ABQ8LY81_LABRO</name>
<dbReference type="InterPro" id="IPR016187">
    <property type="entry name" value="CTDL_fold"/>
</dbReference>
<evidence type="ECO:0000313" key="10">
    <source>
        <dbReference type="Proteomes" id="UP000830375"/>
    </source>
</evidence>
<organism evidence="9 10">
    <name type="scientific">Labeo rohita</name>
    <name type="common">Indian major carp</name>
    <name type="synonym">Cyprinus rohita</name>
    <dbReference type="NCBI Taxonomy" id="84645"/>
    <lineage>
        <taxon>Eukaryota</taxon>
        <taxon>Metazoa</taxon>
        <taxon>Chordata</taxon>
        <taxon>Craniata</taxon>
        <taxon>Vertebrata</taxon>
        <taxon>Euteleostomi</taxon>
        <taxon>Actinopterygii</taxon>
        <taxon>Neopterygii</taxon>
        <taxon>Teleostei</taxon>
        <taxon>Ostariophysi</taxon>
        <taxon>Cypriniformes</taxon>
        <taxon>Cyprinidae</taxon>
        <taxon>Labeoninae</taxon>
        <taxon>Labeonini</taxon>
        <taxon>Labeo</taxon>
    </lineage>
</organism>
<evidence type="ECO:0000256" key="3">
    <source>
        <dbReference type="ARBA" id="ARBA00022989"/>
    </source>
</evidence>
<dbReference type="Proteomes" id="UP000830375">
    <property type="component" value="Unassembled WGS sequence"/>
</dbReference>
<evidence type="ECO:0000256" key="5">
    <source>
        <dbReference type="PROSITE-ProRule" id="PRU00581"/>
    </source>
</evidence>
<gene>
    <name evidence="9" type="ORF">H4Q32_018020</name>
</gene>
<comment type="caution">
    <text evidence="9">The sequence shown here is derived from an EMBL/GenBank/DDBJ whole genome shotgun (WGS) entry which is preliminary data.</text>
</comment>
<comment type="subcellular location">
    <subcellularLocation>
        <location evidence="1">Membrane</location>
        <topology evidence="1">Multi-pass membrane protein</topology>
    </subcellularLocation>
</comment>
<feature type="domain" description="C-type lectin" evidence="7">
    <location>
        <begin position="1"/>
        <end position="99"/>
    </location>
</feature>
<sequence>MFYLLVTEARRYQESLLNCKLRGGSLAMPRTTETNTLLADYIREADLTHVFIGLQVGVTEVGYMFVDGNPFLNTTVWSLQSPHSGKGDCVQLGSTGAWSQVFGGLVWILVASTNVSVPLLQGWVMFVSVTMFICSSVYLALFLLGLADKINTDWNFMDMFYHFIALLFYFGAFLLEATVSSAGTYVNSTCIRRPRGNIITFLDYREYNINVAAAVSC</sequence>
<dbReference type="PANTHER" id="PTHR22776:SF42">
    <property type="entry name" value="PROTEIN MAL2"/>
    <property type="match status" value="1"/>
</dbReference>
<accession>A0ABQ8LY81</accession>
<keyword evidence="4 5" id="KW-0472">Membrane</keyword>
<reference evidence="9 10" key="1">
    <citation type="submission" date="2022-01" db="EMBL/GenBank/DDBJ databases">
        <title>A high-quality chromosome-level genome assembly of rohu carp, Labeo rohita.</title>
        <authorList>
            <person name="Arick M.A. II"/>
            <person name="Hsu C.-Y."/>
            <person name="Magbanua Z."/>
            <person name="Pechanova O."/>
            <person name="Grover C."/>
            <person name="Miller E."/>
            <person name="Thrash A."/>
            <person name="Ezzel L."/>
            <person name="Alam S."/>
            <person name="Benzie J."/>
            <person name="Hamilton M."/>
            <person name="Karsi A."/>
            <person name="Lawrence M.L."/>
            <person name="Peterson D.G."/>
        </authorList>
    </citation>
    <scope>NUCLEOTIDE SEQUENCE [LARGE SCALE GENOMIC DNA]</scope>
    <source>
        <strain evidence="10">BAU-BD-2019</strain>
        <tissue evidence="9">Blood</tissue>
    </source>
</reference>
<protein>
    <submittedName>
        <fullName evidence="9">Protein MAL2</fullName>
    </submittedName>
</protein>
<feature type="transmembrane region" description="Helical" evidence="6">
    <location>
        <begin position="97"/>
        <end position="117"/>
    </location>
</feature>
<dbReference type="InterPro" id="IPR001304">
    <property type="entry name" value="C-type_lectin-like"/>
</dbReference>
<keyword evidence="2 5" id="KW-0812">Transmembrane</keyword>
<feature type="transmembrane region" description="Helical" evidence="6">
    <location>
        <begin position="159"/>
        <end position="186"/>
    </location>
</feature>
<proteinExistence type="predicted"/>
<dbReference type="InterPro" id="IPR013295">
    <property type="entry name" value="MAL"/>
</dbReference>
<evidence type="ECO:0000256" key="2">
    <source>
        <dbReference type="ARBA" id="ARBA00022692"/>
    </source>
</evidence>
<dbReference type="PANTHER" id="PTHR22776">
    <property type="entry name" value="MARVEL-CONTAINING POTENTIAL LIPID RAFT-ASSOCIATED PROTEIN"/>
    <property type="match status" value="1"/>
</dbReference>
<evidence type="ECO:0000259" key="7">
    <source>
        <dbReference type="PROSITE" id="PS50041"/>
    </source>
</evidence>
<evidence type="ECO:0000256" key="4">
    <source>
        <dbReference type="ARBA" id="ARBA00023136"/>
    </source>
</evidence>
<keyword evidence="3 6" id="KW-1133">Transmembrane helix</keyword>
<dbReference type="PROSITE" id="PS51225">
    <property type="entry name" value="MARVEL"/>
    <property type="match status" value="1"/>
</dbReference>
<evidence type="ECO:0000256" key="6">
    <source>
        <dbReference type="SAM" id="Phobius"/>
    </source>
</evidence>
<dbReference type="InterPro" id="IPR050578">
    <property type="entry name" value="MARVEL-CKLF_proteins"/>
</dbReference>
<evidence type="ECO:0000259" key="8">
    <source>
        <dbReference type="PROSITE" id="PS51225"/>
    </source>
</evidence>